<dbReference type="InterPro" id="IPR001680">
    <property type="entry name" value="WD40_rpt"/>
</dbReference>
<dbReference type="SUPFAM" id="SSF50978">
    <property type="entry name" value="WD40 repeat-like"/>
    <property type="match status" value="1"/>
</dbReference>
<feature type="repeat" description="WD" evidence="3">
    <location>
        <begin position="14"/>
        <end position="63"/>
    </location>
</feature>
<organism evidence="4 5">
    <name type="scientific">Reticulomyxa filosa</name>
    <dbReference type="NCBI Taxonomy" id="46433"/>
    <lineage>
        <taxon>Eukaryota</taxon>
        <taxon>Sar</taxon>
        <taxon>Rhizaria</taxon>
        <taxon>Retaria</taxon>
        <taxon>Foraminifera</taxon>
        <taxon>Monothalamids</taxon>
        <taxon>Reticulomyxidae</taxon>
        <taxon>Reticulomyxa</taxon>
    </lineage>
</organism>
<reference evidence="4 5" key="1">
    <citation type="journal article" date="2013" name="Curr. Biol.">
        <title>The Genome of the Foraminiferan Reticulomyxa filosa.</title>
        <authorList>
            <person name="Glockner G."/>
            <person name="Hulsmann N."/>
            <person name="Schleicher M."/>
            <person name="Noegel A.A."/>
            <person name="Eichinger L."/>
            <person name="Gallinger C."/>
            <person name="Pawlowski J."/>
            <person name="Sierra R."/>
            <person name="Euteneuer U."/>
            <person name="Pillet L."/>
            <person name="Moustafa A."/>
            <person name="Platzer M."/>
            <person name="Groth M."/>
            <person name="Szafranski K."/>
            <person name="Schliwa M."/>
        </authorList>
    </citation>
    <scope>NUCLEOTIDE SEQUENCE [LARGE SCALE GENOMIC DNA]</scope>
</reference>
<dbReference type="InterPro" id="IPR015943">
    <property type="entry name" value="WD40/YVTN_repeat-like_dom_sf"/>
</dbReference>
<dbReference type="PROSITE" id="PS00678">
    <property type="entry name" value="WD_REPEATS_1"/>
    <property type="match status" value="1"/>
</dbReference>
<gene>
    <name evidence="4" type="ORF">RFI_05215</name>
</gene>
<dbReference type="PANTHER" id="PTHR19846">
    <property type="entry name" value="WD40 REPEAT PROTEIN"/>
    <property type="match status" value="1"/>
</dbReference>
<keyword evidence="2" id="KW-0677">Repeat</keyword>
<dbReference type="InterPro" id="IPR019775">
    <property type="entry name" value="WD40_repeat_CS"/>
</dbReference>
<dbReference type="GO" id="GO:0000398">
    <property type="term" value="P:mRNA splicing, via spliceosome"/>
    <property type="evidence" value="ECO:0007669"/>
    <property type="project" value="TreeGrafter"/>
</dbReference>
<name>X6P121_RETFI</name>
<dbReference type="PROSITE" id="PS50082">
    <property type="entry name" value="WD_REPEATS_2"/>
    <property type="match status" value="1"/>
</dbReference>
<dbReference type="PROSITE" id="PS50294">
    <property type="entry name" value="WD_REPEATS_REGION"/>
    <property type="match status" value="1"/>
</dbReference>
<dbReference type="SMART" id="SM00320">
    <property type="entry name" value="WD40"/>
    <property type="match status" value="1"/>
</dbReference>
<evidence type="ECO:0000313" key="5">
    <source>
        <dbReference type="Proteomes" id="UP000023152"/>
    </source>
</evidence>
<dbReference type="Proteomes" id="UP000023152">
    <property type="component" value="Unassembled WGS sequence"/>
</dbReference>
<keyword evidence="1 3" id="KW-0853">WD repeat</keyword>
<dbReference type="PANTHER" id="PTHR19846:SF6">
    <property type="entry name" value="F-BOX DOMAIN-CONTAINING PROTEIN"/>
    <property type="match status" value="1"/>
</dbReference>
<protein>
    <submittedName>
        <fullName evidence="4">Uncharacterized protein</fullName>
    </submittedName>
</protein>
<dbReference type="GO" id="GO:0017070">
    <property type="term" value="F:U6 snRNA binding"/>
    <property type="evidence" value="ECO:0007669"/>
    <property type="project" value="TreeGrafter"/>
</dbReference>
<evidence type="ECO:0000256" key="1">
    <source>
        <dbReference type="ARBA" id="ARBA00022574"/>
    </source>
</evidence>
<dbReference type="AlphaFoldDB" id="X6P121"/>
<dbReference type="EMBL" id="ASPP01004623">
    <property type="protein sequence ID" value="ETO31901.1"/>
    <property type="molecule type" value="Genomic_DNA"/>
</dbReference>
<feature type="non-terminal residue" evidence="4">
    <location>
        <position position="1"/>
    </location>
</feature>
<proteinExistence type="predicted"/>
<accession>X6P121</accession>
<evidence type="ECO:0000313" key="4">
    <source>
        <dbReference type="EMBL" id="ETO31901.1"/>
    </source>
</evidence>
<evidence type="ECO:0000256" key="2">
    <source>
        <dbReference type="ARBA" id="ARBA00022737"/>
    </source>
</evidence>
<dbReference type="InterPro" id="IPR036322">
    <property type="entry name" value="WD40_repeat_dom_sf"/>
</dbReference>
<comment type="caution">
    <text evidence="4">The sequence shown here is derived from an EMBL/GenBank/DDBJ whole genome shotgun (WGS) entry which is preliminary data.</text>
</comment>
<evidence type="ECO:0000256" key="3">
    <source>
        <dbReference type="PROSITE-ProRule" id="PRU00221"/>
    </source>
</evidence>
<dbReference type="Gene3D" id="2.130.10.10">
    <property type="entry name" value="YVTN repeat-like/Quinoprotein amine dehydrogenase"/>
    <property type="match status" value="1"/>
</dbReference>
<dbReference type="GO" id="GO:0030621">
    <property type="term" value="F:U4 snRNA binding"/>
    <property type="evidence" value="ECO:0007669"/>
    <property type="project" value="TreeGrafter"/>
</dbReference>
<dbReference type="Pfam" id="PF00400">
    <property type="entry name" value="WD40"/>
    <property type="match status" value="1"/>
</dbReference>
<sequence>RLWDIRSDQQIQMFNGHIDTVMCVEYSPFVNGFVGGSSNVICSGSYDNTIRFWDIRSNKNELHVIKGNEKEESRVYCLKFVPLKKKGHNNEQKLNDYCDICLCYGLHNGPICVWG</sequence>
<keyword evidence="5" id="KW-1185">Reference proteome</keyword>
<dbReference type="GO" id="GO:0046540">
    <property type="term" value="C:U4/U6 x U5 tri-snRNP complex"/>
    <property type="evidence" value="ECO:0007669"/>
    <property type="project" value="TreeGrafter"/>
</dbReference>